<evidence type="ECO:0000313" key="2">
    <source>
        <dbReference type="Proteomes" id="UP000315369"/>
    </source>
</evidence>
<sequence>MPFLALNGIPVPVTEGRRRQVNIGTDSRAFSGAYRLGRRAVRQEWEFKTPPLPPEEVLVLRGLIAGDGHVVSFEGDAFTSRGLNQASVTGSLFQGARFGGGMNLAVGASASWAMQLGARWTTLHHVYSSAAGAWLQVINRSDGKRWTQGVPSASAGGLSVISGSLAVMGATNAVSFDDVVGLPFEVPDAWVPHLVAWHSARAWSALPFLVASGGFAATETKVLGEVRDGEFVEFSHNGSRGVGERLEFTLREV</sequence>
<name>A0A540WM63_9BACT</name>
<evidence type="ECO:0000313" key="1">
    <source>
        <dbReference type="EMBL" id="TQF10109.1"/>
    </source>
</evidence>
<dbReference type="RefSeq" id="WP_141648098.1">
    <property type="nucleotide sequence ID" value="NZ_VIFM01000280.1"/>
</dbReference>
<comment type="caution">
    <text evidence="1">The sequence shown here is derived from an EMBL/GenBank/DDBJ whole genome shotgun (WGS) entry which is preliminary data.</text>
</comment>
<accession>A0A540WM63</accession>
<dbReference type="OrthoDB" id="5384738at2"/>
<protein>
    <submittedName>
        <fullName evidence="1">Uncharacterized protein</fullName>
    </submittedName>
</protein>
<dbReference type="AlphaFoldDB" id="A0A540WM63"/>
<gene>
    <name evidence="1" type="ORF">FJV41_41180</name>
</gene>
<proteinExistence type="predicted"/>
<dbReference type="Proteomes" id="UP000315369">
    <property type="component" value="Unassembled WGS sequence"/>
</dbReference>
<keyword evidence="2" id="KW-1185">Reference proteome</keyword>
<organism evidence="1 2">
    <name type="scientific">Myxococcus llanfairpwllgwyngyllgogerychwyrndrobwllllantysiliogogogochensis</name>
    <dbReference type="NCBI Taxonomy" id="2590453"/>
    <lineage>
        <taxon>Bacteria</taxon>
        <taxon>Pseudomonadati</taxon>
        <taxon>Myxococcota</taxon>
        <taxon>Myxococcia</taxon>
        <taxon>Myxococcales</taxon>
        <taxon>Cystobacterineae</taxon>
        <taxon>Myxococcaceae</taxon>
        <taxon>Myxococcus</taxon>
    </lineage>
</organism>
<dbReference type="EMBL" id="VIFM01000280">
    <property type="protein sequence ID" value="TQF10109.1"/>
    <property type="molecule type" value="Genomic_DNA"/>
</dbReference>
<reference evidence="1 2" key="1">
    <citation type="submission" date="2019-06" db="EMBL/GenBank/DDBJ databases">
        <authorList>
            <person name="Livingstone P."/>
            <person name="Whitworth D."/>
        </authorList>
    </citation>
    <scope>NUCLEOTIDE SEQUENCE [LARGE SCALE GENOMIC DNA]</scope>
    <source>
        <strain evidence="1 2">AM401</strain>
    </source>
</reference>